<evidence type="ECO:0000313" key="2">
    <source>
        <dbReference type="Proteomes" id="UP000887566"/>
    </source>
</evidence>
<name>A0A914W6X7_9BILA</name>
<feature type="compositionally biased region" description="Basic and acidic residues" evidence="1">
    <location>
        <begin position="7"/>
        <end position="18"/>
    </location>
</feature>
<dbReference type="Proteomes" id="UP000887566">
    <property type="component" value="Unplaced"/>
</dbReference>
<accession>A0A914W6X7</accession>
<sequence length="127" mass="14556">MRLLRTARHDKAKSENTYKKSLPAGGCGKRERRSFGQKRRVPRRRSRRGRLAYQGQQLILSSISARVFSDCRRARRRRRQAQRDITNSAQTHNSKNPRHKSAADPQATEGKCSNLTPTTRNSTTVPL</sequence>
<feature type="region of interest" description="Disordered" evidence="1">
    <location>
        <begin position="71"/>
        <end position="127"/>
    </location>
</feature>
<proteinExistence type="predicted"/>
<evidence type="ECO:0000313" key="3">
    <source>
        <dbReference type="WBParaSite" id="PSAMB.scaffold319size56836.g4733.t1"/>
    </source>
</evidence>
<feature type="compositionally biased region" description="Polar residues" evidence="1">
    <location>
        <begin position="111"/>
        <end position="127"/>
    </location>
</feature>
<dbReference type="WBParaSite" id="PSAMB.scaffold319size56836.g4733.t1">
    <property type="protein sequence ID" value="PSAMB.scaffold319size56836.g4733.t1"/>
    <property type="gene ID" value="PSAMB.scaffold319size56836.g4733"/>
</dbReference>
<organism evidence="2 3">
    <name type="scientific">Plectus sambesii</name>
    <dbReference type="NCBI Taxonomy" id="2011161"/>
    <lineage>
        <taxon>Eukaryota</taxon>
        <taxon>Metazoa</taxon>
        <taxon>Ecdysozoa</taxon>
        <taxon>Nematoda</taxon>
        <taxon>Chromadorea</taxon>
        <taxon>Plectida</taxon>
        <taxon>Plectina</taxon>
        <taxon>Plectoidea</taxon>
        <taxon>Plectidae</taxon>
        <taxon>Plectus</taxon>
    </lineage>
</organism>
<evidence type="ECO:0000256" key="1">
    <source>
        <dbReference type="SAM" id="MobiDB-lite"/>
    </source>
</evidence>
<keyword evidence="2" id="KW-1185">Reference proteome</keyword>
<feature type="region of interest" description="Disordered" evidence="1">
    <location>
        <begin position="1"/>
        <end position="53"/>
    </location>
</feature>
<feature type="compositionally biased region" description="Polar residues" evidence="1">
    <location>
        <begin position="84"/>
        <end position="94"/>
    </location>
</feature>
<protein>
    <submittedName>
        <fullName evidence="3">Uncharacterized protein</fullName>
    </submittedName>
</protein>
<reference evidence="3" key="1">
    <citation type="submission" date="2022-11" db="UniProtKB">
        <authorList>
            <consortium name="WormBaseParasite"/>
        </authorList>
    </citation>
    <scope>IDENTIFICATION</scope>
</reference>
<feature type="compositionally biased region" description="Basic residues" evidence="1">
    <location>
        <begin position="30"/>
        <end position="50"/>
    </location>
</feature>
<dbReference type="AlphaFoldDB" id="A0A914W6X7"/>